<keyword evidence="2" id="KW-1185">Reference proteome</keyword>
<organism evidence="1 2">
    <name type="scientific">Acetobacter aceti</name>
    <dbReference type="NCBI Taxonomy" id="435"/>
    <lineage>
        <taxon>Bacteria</taxon>
        <taxon>Pseudomonadati</taxon>
        <taxon>Pseudomonadota</taxon>
        <taxon>Alphaproteobacteria</taxon>
        <taxon>Acetobacterales</taxon>
        <taxon>Acetobacteraceae</taxon>
        <taxon>Acetobacter</taxon>
        <taxon>Acetobacter subgen. Acetobacter</taxon>
    </lineage>
</organism>
<dbReference type="AlphaFoldDB" id="A0A1U9KFN2"/>
<sequence length="66" mass="7324">MKSETQFPLIGTEIRMKITRTATALTMLVSLTACGDNAPGKDEVRDFMAMQSISEVYSVNPFQKHS</sequence>
<protein>
    <submittedName>
        <fullName evidence="1">Uncharacterized protein</fullName>
    </submittedName>
</protein>
<gene>
    <name evidence="1" type="ORF">A0U92_07260</name>
</gene>
<name>A0A1U9KFN2_ACEAC</name>
<evidence type="ECO:0000313" key="1">
    <source>
        <dbReference type="EMBL" id="AQS84610.1"/>
    </source>
</evidence>
<dbReference type="EMBL" id="CP014692">
    <property type="protein sequence ID" value="AQS84610.1"/>
    <property type="molecule type" value="Genomic_DNA"/>
</dbReference>
<dbReference type="Proteomes" id="UP000188937">
    <property type="component" value="Chromosome"/>
</dbReference>
<accession>A0A1U9KFN2</accession>
<evidence type="ECO:0000313" key="2">
    <source>
        <dbReference type="Proteomes" id="UP000188937"/>
    </source>
</evidence>
<proteinExistence type="predicted"/>
<reference evidence="1 2" key="1">
    <citation type="submission" date="2016-03" db="EMBL/GenBank/DDBJ databases">
        <title>Acetic acid bacteria sequencing.</title>
        <authorList>
            <person name="Brandt J."/>
            <person name="Jakob F."/>
            <person name="Vogel R.F."/>
        </authorList>
    </citation>
    <scope>NUCLEOTIDE SEQUENCE [LARGE SCALE GENOMIC DNA]</scope>
    <source>
        <strain evidence="1 2">TMW2.1153</strain>
    </source>
</reference>
<dbReference type="STRING" id="435.A0U92_07260"/>
<dbReference type="KEGG" id="aace:A0U92_07260"/>
<dbReference type="PROSITE" id="PS51257">
    <property type="entry name" value="PROKAR_LIPOPROTEIN"/>
    <property type="match status" value="1"/>
</dbReference>